<organism evidence="2 3">
    <name type="scientific">Tolumonas osonensis</name>
    <dbReference type="NCBI Taxonomy" id="675874"/>
    <lineage>
        <taxon>Bacteria</taxon>
        <taxon>Pseudomonadati</taxon>
        <taxon>Pseudomonadota</taxon>
        <taxon>Gammaproteobacteria</taxon>
        <taxon>Aeromonadales</taxon>
        <taxon>Aeromonadaceae</taxon>
        <taxon>Tolumonas</taxon>
    </lineage>
</organism>
<dbReference type="SUPFAM" id="SSF54909">
    <property type="entry name" value="Dimeric alpha+beta barrel"/>
    <property type="match status" value="1"/>
</dbReference>
<name>A0A841GAR0_9GAMM</name>
<feature type="domain" description="DUF1330" evidence="1">
    <location>
        <begin position="2"/>
        <end position="39"/>
    </location>
</feature>
<proteinExistence type="predicted"/>
<dbReference type="InterPro" id="IPR011008">
    <property type="entry name" value="Dimeric_a/b-barrel"/>
</dbReference>
<evidence type="ECO:0000259" key="1">
    <source>
        <dbReference type="Pfam" id="PF07045"/>
    </source>
</evidence>
<accession>A0A841GAR0</accession>
<comment type="caution">
    <text evidence="2">The sequence shown here is derived from an EMBL/GenBank/DDBJ whole genome shotgun (WGS) entry which is preliminary data.</text>
</comment>
<dbReference type="AlphaFoldDB" id="A0A841GAR0"/>
<dbReference type="InterPro" id="IPR010753">
    <property type="entry name" value="DUF1330"/>
</dbReference>
<reference evidence="2 3" key="1">
    <citation type="submission" date="2020-08" db="EMBL/GenBank/DDBJ databases">
        <title>Genomic Encyclopedia of Type Strains, Phase IV (KMG-IV): sequencing the most valuable type-strain genomes for metagenomic binning, comparative biology and taxonomic classification.</title>
        <authorList>
            <person name="Goeker M."/>
        </authorList>
    </citation>
    <scope>NUCLEOTIDE SEQUENCE [LARGE SCALE GENOMIC DNA]</scope>
    <source>
        <strain evidence="2 3">DSM 22975</strain>
    </source>
</reference>
<dbReference type="Proteomes" id="UP000585721">
    <property type="component" value="Unassembled WGS sequence"/>
</dbReference>
<protein>
    <submittedName>
        <fullName evidence="2">Uncharacterized protein (DUF1330 family)</fullName>
    </submittedName>
</protein>
<gene>
    <name evidence="2" type="ORF">HNR75_002146</name>
</gene>
<sequence>MSAYIVIELDVVDAEAKNLYSQSAAPIVKKFGGEFITGGT</sequence>
<dbReference type="Gene3D" id="3.30.70.100">
    <property type="match status" value="1"/>
</dbReference>
<keyword evidence="3" id="KW-1185">Reference proteome</keyword>
<evidence type="ECO:0000313" key="3">
    <source>
        <dbReference type="Proteomes" id="UP000585721"/>
    </source>
</evidence>
<evidence type="ECO:0000313" key="2">
    <source>
        <dbReference type="EMBL" id="MBB6056214.1"/>
    </source>
</evidence>
<dbReference type="EMBL" id="JACHGR010000007">
    <property type="protein sequence ID" value="MBB6056214.1"/>
    <property type="molecule type" value="Genomic_DNA"/>
</dbReference>
<dbReference type="Pfam" id="PF07045">
    <property type="entry name" value="DUF1330"/>
    <property type="match status" value="1"/>
</dbReference>